<dbReference type="Pfam" id="PF13613">
    <property type="entry name" value="HTH_Tnp_4"/>
    <property type="match status" value="1"/>
</dbReference>
<dbReference type="InterPro" id="IPR038441">
    <property type="entry name" value="THAP_Znf_sf"/>
</dbReference>
<evidence type="ECO:0000259" key="7">
    <source>
        <dbReference type="PROSITE" id="PS50950"/>
    </source>
</evidence>
<protein>
    <recommendedName>
        <fullName evidence="7">THAP-type domain-containing protein</fullName>
    </recommendedName>
</protein>
<dbReference type="PROSITE" id="PS50950">
    <property type="entry name" value="ZF_THAP"/>
    <property type="match status" value="1"/>
</dbReference>
<name>A0A816EV30_ADIRI</name>
<dbReference type="Pfam" id="PF05485">
    <property type="entry name" value="THAP"/>
    <property type="match status" value="1"/>
</dbReference>
<evidence type="ECO:0000256" key="4">
    <source>
        <dbReference type="ARBA" id="ARBA00022833"/>
    </source>
</evidence>
<keyword evidence="2" id="KW-0479">Metal-binding</keyword>
<sequence>MVKRCVGCPNKETSSTNISFHRFPADKKLQQRWLAILNRTDLTDVCNKRVCADHFDSSSFVETQSSRKTGALKNTKRLKHGVLPTNLTTSVRITGSSTSIATQTDLDLNGLSDLFEKLSLYEQKLLNTTICIERFRHDDVNIRYFTGFRTYTLFKLVFELLESQYDNHFLMYKQCSGGNFSCLPSAEAQKLSKENQFFLFMIRLRRATEEYELGIFFNISQTTVSRLIIAWTRFVYSVVSSISLWPSKQQVQENLPFEMKKNYPNVRVIVDCTEFELEQPSNPQAQQDTWSTYKNTNTAKALVGITPNGIVSYISPLYGGATSDRSLLNMTDAGSLIELLEDGDQIMSDRGFALDLKHTHLSLIHPPFLQGKSQLEPKNVVETRIIARHRIHVERCMGRIKNYKILNGIIPMKSIYLLNFWFYTCTFLTIFDEPLVKII</sequence>
<feature type="domain" description="THAP-type" evidence="7">
    <location>
        <begin position="1"/>
        <end position="87"/>
    </location>
</feature>
<reference evidence="8" key="1">
    <citation type="submission" date="2021-02" db="EMBL/GenBank/DDBJ databases">
        <authorList>
            <person name="Nowell W R."/>
        </authorList>
    </citation>
    <scope>NUCLEOTIDE SEQUENCE</scope>
</reference>
<evidence type="ECO:0000256" key="2">
    <source>
        <dbReference type="ARBA" id="ARBA00022723"/>
    </source>
</evidence>
<dbReference type="InterPro" id="IPR027805">
    <property type="entry name" value="Transposase_HTH_dom"/>
</dbReference>
<evidence type="ECO:0000256" key="1">
    <source>
        <dbReference type="ARBA" id="ARBA00001968"/>
    </source>
</evidence>
<keyword evidence="4" id="KW-0862">Zinc</keyword>
<evidence type="ECO:0000313" key="8">
    <source>
        <dbReference type="EMBL" id="CAF1654238.1"/>
    </source>
</evidence>
<comment type="caution">
    <text evidence="8">The sequence shown here is derived from an EMBL/GenBank/DDBJ whole genome shotgun (WGS) entry which is preliminary data.</text>
</comment>
<comment type="cofactor">
    <cofactor evidence="1">
        <name>a divalent metal cation</name>
        <dbReference type="ChEBI" id="CHEBI:60240"/>
    </cofactor>
</comment>
<dbReference type="EMBL" id="CAJNOR010010485">
    <property type="protein sequence ID" value="CAF1654238.1"/>
    <property type="molecule type" value="Genomic_DNA"/>
</dbReference>
<evidence type="ECO:0000256" key="5">
    <source>
        <dbReference type="ARBA" id="ARBA00023125"/>
    </source>
</evidence>
<keyword evidence="9" id="KW-1185">Reference proteome</keyword>
<dbReference type="AlphaFoldDB" id="A0A816EV30"/>
<evidence type="ECO:0000256" key="6">
    <source>
        <dbReference type="PROSITE-ProRule" id="PRU00309"/>
    </source>
</evidence>
<proteinExistence type="predicted"/>
<dbReference type="InterPro" id="IPR006612">
    <property type="entry name" value="THAP_Znf"/>
</dbReference>
<dbReference type="SUPFAM" id="SSF57716">
    <property type="entry name" value="Glucocorticoid receptor-like (DNA-binding domain)"/>
    <property type="match status" value="1"/>
</dbReference>
<dbReference type="Gene3D" id="6.20.210.20">
    <property type="entry name" value="THAP domain"/>
    <property type="match status" value="1"/>
</dbReference>
<evidence type="ECO:0000256" key="3">
    <source>
        <dbReference type="ARBA" id="ARBA00022771"/>
    </source>
</evidence>
<dbReference type="GO" id="GO:0003677">
    <property type="term" value="F:DNA binding"/>
    <property type="evidence" value="ECO:0007669"/>
    <property type="project" value="UniProtKB-UniRule"/>
</dbReference>
<dbReference type="PANTHER" id="PTHR23080:SF133">
    <property type="entry name" value="SI:CH211-262I1.5-RELATED"/>
    <property type="match status" value="1"/>
</dbReference>
<dbReference type="Pfam" id="PF13359">
    <property type="entry name" value="DDE_Tnp_4"/>
    <property type="match status" value="1"/>
</dbReference>
<accession>A0A816EV30</accession>
<dbReference type="SMART" id="SM00692">
    <property type="entry name" value="DM3"/>
    <property type="match status" value="1"/>
</dbReference>
<dbReference type="Proteomes" id="UP000663828">
    <property type="component" value="Unassembled WGS sequence"/>
</dbReference>
<organism evidence="8 9">
    <name type="scientific">Adineta ricciae</name>
    <name type="common">Rotifer</name>
    <dbReference type="NCBI Taxonomy" id="249248"/>
    <lineage>
        <taxon>Eukaryota</taxon>
        <taxon>Metazoa</taxon>
        <taxon>Spiralia</taxon>
        <taxon>Gnathifera</taxon>
        <taxon>Rotifera</taxon>
        <taxon>Eurotatoria</taxon>
        <taxon>Bdelloidea</taxon>
        <taxon>Adinetida</taxon>
        <taxon>Adinetidae</taxon>
        <taxon>Adineta</taxon>
    </lineage>
</organism>
<gene>
    <name evidence="8" type="ORF">XAT740_LOCUS55597</name>
</gene>
<dbReference type="SMART" id="SM00980">
    <property type="entry name" value="THAP"/>
    <property type="match status" value="1"/>
</dbReference>
<keyword evidence="3 6" id="KW-0863">Zinc-finger</keyword>
<dbReference type="GO" id="GO:0008270">
    <property type="term" value="F:zinc ion binding"/>
    <property type="evidence" value="ECO:0007669"/>
    <property type="project" value="UniProtKB-KW"/>
</dbReference>
<evidence type="ECO:0000313" key="9">
    <source>
        <dbReference type="Proteomes" id="UP000663828"/>
    </source>
</evidence>
<dbReference type="PANTHER" id="PTHR23080">
    <property type="entry name" value="THAP DOMAIN PROTEIN"/>
    <property type="match status" value="1"/>
</dbReference>
<dbReference type="InterPro" id="IPR027806">
    <property type="entry name" value="HARBI1_dom"/>
</dbReference>
<keyword evidence="5 6" id="KW-0238">DNA-binding</keyword>